<dbReference type="PANTHER" id="PTHR10587">
    <property type="entry name" value="GLYCOSYL TRANSFERASE-RELATED"/>
    <property type="match status" value="1"/>
</dbReference>
<dbReference type="Gene3D" id="3.20.20.370">
    <property type="entry name" value="Glycoside hydrolase/deacetylase"/>
    <property type="match status" value="1"/>
</dbReference>
<accession>A0ABS0P5I8</accession>
<dbReference type="Pfam" id="PF01522">
    <property type="entry name" value="Polysacc_deac_1"/>
    <property type="match status" value="1"/>
</dbReference>
<organism evidence="9 10">
    <name type="scientific">Bradyrhizobium diversitatis</name>
    <dbReference type="NCBI Taxonomy" id="2755406"/>
    <lineage>
        <taxon>Bacteria</taxon>
        <taxon>Pseudomonadati</taxon>
        <taxon>Pseudomonadota</taxon>
        <taxon>Alphaproteobacteria</taxon>
        <taxon>Hyphomicrobiales</taxon>
        <taxon>Nitrobacteraceae</taxon>
        <taxon>Bradyrhizobium</taxon>
    </lineage>
</organism>
<proteinExistence type="inferred from homology"/>
<dbReference type="PANTHER" id="PTHR10587:SF133">
    <property type="entry name" value="CHITIN DEACETYLASE 1-RELATED"/>
    <property type="match status" value="1"/>
</dbReference>
<feature type="compositionally biased region" description="Polar residues" evidence="7">
    <location>
        <begin position="273"/>
        <end position="283"/>
    </location>
</feature>
<gene>
    <name evidence="9" type="ORF">H1B27_20090</name>
</gene>
<feature type="compositionally biased region" description="Low complexity" evidence="7">
    <location>
        <begin position="298"/>
        <end position="312"/>
    </location>
</feature>
<keyword evidence="10" id="KW-1185">Reference proteome</keyword>
<reference evidence="9 10" key="1">
    <citation type="submission" date="2020-07" db="EMBL/GenBank/DDBJ databases">
        <title>Bradyrhizobium diversity isolated from nodules of indigenous legumes of Western Australia.</title>
        <authorList>
            <person name="Klepa M.S."/>
        </authorList>
    </citation>
    <scope>NUCLEOTIDE SEQUENCE [LARGE SCALE GENOMIC DNA]</scope>
    <source>
        <strain evidence="9 10">CNPSo 4019</strain>
    </source>
</reference>
<dbReference type="CDD" id="cd10917">
    <property type="entry name" value="CE4_NodB_like_6s_7s"/>
    <property type="match status" value="1"/>
</dbReference>
<dbReference type="EMBL" id="JACEGD010000017">
    <property type="protein sequence ID" value="MBH5388567.1"/>
    <property type="molecule type" value="Genomic_DNA"/>
</dbReference>
<keyword evidence="5" id="KW-0378">Hydrolase</keyword>
<name>A0ABS0P5I8_9BRAD</name>
<dbReference type="PROSITE" id="PS51677">
    <property type="entry name" value="NODB"/>
    <property type="match status" value="1"/>
</dbReference>
<dbReference type="Proteomes" id="UP001194539">
    <property type="component" value="Unassembled WGS sequence"/>
</dbReference>
<evidence type="ECO:0000256" key="6">
    <source>
        <dbReference type="ARBA" id="ARBA00032976"/>
    </source>
</evidence>
<evidence type="ECO:0000259" key="8">
    <source>
        <dbReference type="PROSITE" id="PS51677"/>
    </source>
</evidence>
<evidence type="ECO:0000256" key="4">
    <source>
        <dbReference type="ARBA" id="ARBA00022723"/>
    </source>
</evidence>
<dbReference type="InterPro" id="IPR011330">
    <property type="entry name" value="Glyco_hydro/deAcase_b/a-brl"/>
</dbReference>
<dbReference type="RefSeq" id="WP_197967247.1">
    <property type="nucleotide sequence ID" value="NZ_JACEGD010000017.1"/>
</dbReference>
<dbReference type="InterPro" id="IPR002509">
    <property type="entry name" value="NODB_dom"/>
</dbReference>
<evidence type="ECO:0000256" key="7">
    <source>
        <dbReference type="SAM" id="MobiDB-lite"/>
    </source>
</evidence>
<dbReference type="InterPro" id="IPR050248">
    <property type="entry name" value="Polysacc_deacetylase_ArnD"/>
</dbReference>
<protein>
    <recommendedName>
        <fullName evidence="3">Chitooligosaccharide deacetylase</fullName>
    </recommendedName>
    <alternativeName>
        <fullName evidence="6">Nodulation protein B</fullName>
    </alternativeName>
</protein>
<dbReference type="SUPFAM" id="SSF88713">
    <property type="entry name" value="Glycoside hydrolase/deacetylase"/>
    <property type="match status" value="1"/>
</dbReference>
<sequence>MSIVSPIRIFRSAAKQKPVQPVGRRFLVGLVLASLGVSTSCSATECNGKPDALGTSRVIAVDPKDHPRIGTMQYPETLPLADHEVVITFDDGPSPRYTDRVLEILASGCVKATFFMVGRMAATFPDEARKVEAEGHTIGTHSLSHPFTFGRMTEGQAGQEIDGGIAAVGTALGSPEKLAPFFRVPGLLTSERTEAAIASRGLMTWSADVPADDWLRISSAEIVKRAISRLEAKSRGILLLHDIHERTVGALPHLLSELKTRGYKVVQVVAANATSAKSETTPEQWRLPPARAEEKPAVADAPPSTAAPTKKAAALRRIEGSSSRLGGAKGF</sequence>
<feature type="region of interest" description="Disordered" evidence="7">
    <location>
        <begin position="273"/>
        <end position="331"/>
    </location>
</feature>
<feature type="domain" description="NodB homology" evidence="8">
    <location>
        <begin position="83"/>
        <end position="266"/>
    </location>
</feature>
<comment type="caution">
    <text evidence="9">The sequence shown here is derived from an EMBL/GenBank/DDBJ whole genome shotgun (WGS) entry which is preliminary data.</text>
</comment>
<evidence type="ECO:0000256" key="2">
    <source>
        <dbReference type="ARBA" id="ARBA00010973"/>
    </source>
</evidence>
<evidence type="ECO:0000313" key="10">
    <source>
        <dbReference type="Proteomes" id="UP001194539"/>
    </source>
</evidence>
<evidence type="ECO:0000256" key="5">
    <source>
        <dbReference type="ARBA" id="ARBA00022801"/>
    </source>
</evidence>
<comment type="function">
    <text evidence="1">Is involved in generating a small heat-stable compound (Nod), an acylated oligomer of N-acetylglucosamine, that stimulates mitosis in various plant protoplasts.</text>
</comment>
<evidence type="ECO:0000256" key="3">
    <source>
        <dbReference type="ARBA" id="ARBA00020071"/>
    </source>
</evidence>
<keyword evidence="4" id="KW-0479">Metal-binding</keyword>
<comment type="similarity">
    <text evidence="2">Belongs to the polysaccharide deacetylase family.</text>
</comment>
<evidence type="ECO:0000313" key="9">
    <source>
        <dbReference type="EMBL" id="MBH5388567.1"/>
    </source>
</evidence>
<evidence type="ECO:0000256" key="1">
    <source>
        <dbReference type="ARBA" id="ARBA00003236"/>
    </source>
</evidence>